<feature type="compositionally biased region" description="Low complexity" evidence="1">
    <location>
        <begin position="1"/>
        <end position="14"/>
    </location>
</feature>
<feature type="region of interest" description="Disordered" evidence="1">
    <location>
        <begin position="200"/>
        <end position="223"/>
    </location>
</feature>
<sequence>MTTTAPPGATLTPPHDSTAAQGYAGWVPHDIPYKAEYDDSLIDVILSPSTTSNPGIRVIPEDSDEQPIPGQSVRIQDIDLTTLPPLSESQLPILLPDSRRIYASPIPGIRLTHPYGWTEGGPSLDPTMDTFAEDFLINRPDITTEAQMRAAVQREVDEHLEVAKQRLRARQKAKDKNEQITKEIKTLTDQHDMELRIQQKMQEDQRRKKEARERKRVERDGGG</sequence>
<name>A0AAJ0DJZ5_9PEZI</name>
<dbReference type="EMBL" id="JAWDJX010000008">
    <property type="protein sequence ID" value="KAK3055584.1"/>
    <property type="molecule type" value="Genomic_DNA"/>
</dbReference>
<keyword evidence="3" id="KW-1185">Reference proteome</keyword>
<evidence type="ECO:0000313" key="2">
    <source>
        <dbReference type="EMBL" id="KAK3055584.1"/>
    </source>
</evidence>
<feature type="compositionally biased region" description="Basic and acidic residues" evidence="1">
    <location>
        <begin position="172"/>
        <end position="187"/>
    </location>
</feature>
<organism evidence="2 3">
    <name type="scientific">Extremus antarcticus</name>
    <dbReference type="NCBI Taxonomy" id="702011"/>
    <lineage>
        <taxon>Eukaryota</taxon>
        <taxon>Fungi</taxon>
        <taxon>Dikarya</taxon>
        <taxon>Ascomycota</taxon>
        <taxon>Pezizomycotina</taxon>
        <taxon>Dothideomycetes</taxon>
        <taxon>Dothideomycetidae</taxon>
        <taxon>Mycosphaerellales</taxon>
        <taxon>Extremaceae</taxon>
        <taxon>Extremus</taxon>
    </lineage>
</organism>
<accession>A0AAJ0DJZ5</accession>
<protein>
    <submittedName>
        <fullName evidence="2">Uncharacterized protein</fullName>
    </submittedName>
</protein>
<gene>
    <name evidence="2" type="ORF">LTR09_003504</name>
</gene>
<feature type="region of interest" description="Disordered" evidence="1">
    <location>
        <begin position="1"/>
        <end position="23"/>
    </location>
</feature>
<reference evidence="2" key="1">
    <citation type="submission" date="2023-04" db="EMBL/GenBank/DDBJ databases">
        <title>Black Yeasts Isolated from many extreme environments.</title>
        <authorList>
            <person name="Coleine C."/>
            <person name="Stajich J.E."/>
            <person name="Selbmann L."/>
        </authorList>
    </citation>
    <scope>NUCLEOTIDE SEQUENCE</scope>
    <source>
        <strain evidence="2">CCFEE 5312</strain>
    </source>
</reference>
<dbReference type="Proteomes" id="UP001271007">
    <property type="component" value="Unassembled WGS sequence"/>
</dbReference>
<evidence type="ECO:0000256" key="1">
    <source>
        <dbReference type="SAM" id="MobiDB-lite"/>
    </source>
</evidence>
<dbReference type="AlphaFoldDB" id="A0AAJ0DJZ5"/>
<comment type="caution">
    <text evidence="2">The sequence shown here is derived from an EMBL/GenBank/DDBJ whole genome shotgun (WGS) entry which is preliminary data.</text>
</comment>
<evidence type="ECO:0000313" key="3">
    <source>
        <dbReference type="Proteomes" id="UP001271007"/>
    </source>
</evidence>
<feature type="region of interest" description="Disordered" evidence="1">
    <location>
        <begin position="168"/>
        <end position="187"/>
    </location>
</feature>
<proteinExistence type="predicted"/>